<feature type="compositionally biased region" description="Pro residues" evidence="1">
    <location>
        <begin position="43"/>
        <end position="52"/>
    </location>
</feature>
<reference evidence="2" key="1">
    <citation type="submission" date="2023-10" db="EMBL/GenBank/DDBJ databases">
        <authorList>
            <person name="Chen Y."/>
            <person name="Shah S."/>
            <person name="Dougan E. K."/>
            <person name="Thang M."/>
            <person name="Chan C."/>
        </authorList>
    </citation>
    <scope>NUCLEOTIDE SEQUENCE [LARGE SCALE GENOMIC DNA]</scope>
</reference>
<name>A0ABN9QNQ9_9DINO</name>
<accession>A0ABN9QNQ9</accession>
<keyword evidence="3" id="KW-1185">Reference proteome</keyword>
<evidence type="ECO:0000313" key="2">
    <source>
        <dbReference type="EMBL" id="CAK0807794.1"/>
    </source>
</evidence>
<feature type="region of interest" description="Disordered" evidence="1">
    <location>
        <begin position="73"/>
        <end position="118"/>
    </location>
</feature>
<comment type="caution">
    <text evidence="2">The sequence shown here is derived from an EMBL/GenBank/DDBJ whole genome shotgun (WGS) entry which is preliminary data.</text>
</comment>
<sequence>MAARAGHEKVCALLTRRGAELDVANAQSGPRWWSPPRRGTLPPAAPCSPPAPARASCRGRTELPPLLQELRPGLREESLRAASRGQPPPWRISRSTCAGPVRRRPTRTDSVDRGLVAE</sequence>
<protein>
    <submittedName>
        <fullName evidence="2">Uncharacterized protein</fullName>
    </submittedName>
</protein>
<gene>
    <name evidence="2" type="ORF">PCOR1329_LOCUS13572</name>
</gene>
<feature type="region of interest" description="Disordered" evidence="1">
    <location>
        <begin position="25"/>
        <end position="58"/>
    </location>
</feature>
<dbReference type="EMBL" id="CAUYUJ010004011">
    <property type="protein sequence ID" value="CAK0807794.1"/>
    <property type="molecule type" value="Genomic_DNA"/>
</dbReference>
<dbReference type="Proteomes" id="UP001189429">
    <property type="component" value="Unassembled WGS sequence"/>
</dbReference>
<organism evidence="2 3">
    <name type="scientific">Prorocentrum cordatum</name>
    <dbReference type="NCBI Taxonomy" id="2364126"/>
    <lineage>
        <taxon>Eukaryota</taxon>
        <taxon>Sar</taxon>
        <taxon>Alveolata</taxon>
        <taxon>Dinophyceae</taxon>
        <taxon>Prorocentrales</taxon>
        <taxon>Prorocentraceae</taxon>
        <taxon>Prorocentrum</taxon>
    </lineage>
</organism>
<evidence type="ECO:0000256" key="1">
    <source>
        <dbReference type="SAM" id="MobiDB-lite"/>
    </source>
</evidence>
<evidence type="ECO:0000313" key="3">
    <source>
        <dbReference type="Proteomes" id="UP001189429"/>
    </source>
</evidence>
<proteinExistence type="predicted"/>